<keyword evidence="3" id="KW-0645">Protease</keyword>
<keyword evidence="5 19" id="KW-0378">Hydrolase</keyword>
<evidence type="ECO:0000313" key="19">
    <source>
        <dbReference type="EMBL" id="MDR6239230.1"/>
    </source>
</evidence>
<dbReference type="InterPro" id="IPR002933">
    <property type="entry name" value="Peptidase_M20"/>
</dbReference>
<evidence type="ECO:0000256" key="16">
    <source>
        <dbReference type="ARBA" id="ARBA00077688"/>
    </source>
</evidence>
<dbReference type="GO" id="GO:0046872">
    <property type="term" value="F:metal ion binding"/>
    <property type="evidence" value="ECO:0007669"/>
    <property type="project" value="UniProtKB-KW"/>
</dbReference>
<evidence type="ECO:0000256" key="1">
    <source>
        <dbReference type="ARBA" id="ARBA00001941"/>
    </source>
</evidence>
<evidence type="ECO:0000256" key="13">
    <source>
        <dbReference type="ARBA" id="ARBA00071271"/>
    </source>
</evidence>
<dbReference type="Pfam" id="PF07687">
    <property type="entry name" value="M20_dimer"/>
    <property type="match status" value="1"/>
</dbReference>
<evidence type="ECO:0000256" key="5">
    <source>
        <dbReference type="ARBA" id="ARBA00022801"/>
    </source>
</evidence>
<keyword evidence="7" id="KW-0482">Metalloprotease</keyword>
<keyword evidence="4" id="KW-0479">Metal-binding</keyword>
<feature type="domain" description="Peptidase M20 dimerisation" evidence="18">
    <location>
        <begin position="209"/>
        <end position="293"/>
    </location>
</feature>
<dbReference type="EMBL" id="JAVDQD010000002">
    <property type="protein sequence ID" value="MDR6239230.1"/>
    <property type="molecule type" value="Genomic_DNA"/>
</dbReference>
<dbReference type="AlphaFoldDB" id="A0AAE4BST9"/>
<evidence type="ECO:0000313" key="20">
    <source>
        <dbReference type="Proteomes" id="UP001185092"/>
    </source>
</evidence>
<dbReference type="SUPFAM" id="SSF53187">
    <property type="entry name" value="Zn-dependent exopeptidases"/>
    <property type="match status" value="1"/>
</dbReference>
<sequence>MNKEVANLEPKAVWTAFEQLNEVPRPSKHEERVIEFAKSFGENLGLKTKVDGAGNVIIQKPATPGYEDRKTVILQGHLDMVHQKNADTDFDFSLEGIKSYIDGDWVKAKGTTLGADNGMGVAAAMAVLSSNDVEHGPLEVLFTIDEETGMTGAFALQAGELDGDILLNLDTEEEGELTVGCAGGLDANVNGTYAVDEVGIVDFVLMDLAVKGLKGGHSGMEIHLGRANANKLMNRILYKSLEAYGVRIIEIDGGSLRNAIPRESFVKLAVPKESLPQFEEHIRACEEEILDEYSVADSDIRIEWSNGNLENGQVISSKDQVRIVNAIYALPNGVIRMSNDIEGLVETSTNLARVLVKDGGIKVQCLIRSSVESAKMDVGNMVRANFEQIGAEVELAGDYPGWKPNPSSEILSIMKNRYRQMFAKEVEVNACHAGLECGILGTNYPGLDMISFGPTIKNPHSPDEMCHIESVKLFWDYLLDVLRNIPSKA</sequence>
<protein>
    <recommendedName>
        <fullName evidence="13">Cytosol non-specific dipeptidase</fullName>
        <ecNumber evidence="10">3.4.13.18</ecNumber>
    </recommendedName>
    <alternativeName>
        <fullName evidence="16">Aminoacyl-histidine dipeptidase</fullName>
    </alternativeName>
    <alternativeName>
        <fullName evidence="15">Beta-alanyl-histidine dipeptidase</fullName>
    </alternativeName>
    <alternativeName>
        <fullName evidence="14">Carnosinase</fullName>
    </alternativeName>
    <alternativeName>
        <fullName evidence="11">Peptidase D</fullName>
    </alternativeName>
    <alternativeName>
        <fullName evidence="17">Xaa-His dipeptidase</fullName>
    </alternativeName>
</protein>
<keyword evidence="20" id="KW-1185">Reference proteome</keyword>
<dbReference type="GO" id="GO:0070573">
    <property type="term" value="F:metallodipeptidase activity"/>
    <property type="evidence" value="ECO:0007669"/>
    <property type="project" value="TreeGrafter"/>
</dbReference>
<name>A0AAE4BST9_9BACT</name>
<evidence type="ECO:0000256" key="8">
    <source>
        <dbReference type="ARBA" id="ARBA00023285"/>
    </source>
</evidence>
<dbReference type="GO" id="GO:0006508">
    <property type="term" value="P:proteolysis"/>
    <property type="evidence" value="ECO:0007669"/>
    <property type="project" value="UniProtKB-KW"/>
</dbReference>
<keyword evidence="8" id="KW-0170">Cobalt</keyword>
<evidence type="ECO:0000256" key="11">
    <source>
        <dbReference type="ARBA" id="ARBA00044252"/>
    </source>
</evidence>
<reference evidence="19" key="1">
    <citation type="submission" date="2023-07" db="EMBL/GenBank/DDBJ databases">
        <title>Genomic Encyclopedia of Type Strains, Phase IV (KMG-IV): sequencing the most valuable type-strain genomes for metagenomic binning, comparative biology and taxonomic classification.</title>
        <authorList>
            <person name="Goeker M."/>
        </authorList>
    </citation>
    <scope>NUCLEOTIDE SEQUENCE</scope>
    <source>
        <strain evidence="19">DSM 26174</strain>
    </source>
</reference>
<dbReference type="FunFam" id="3.40.630.10:FF:000015">
    <property type="entry name" value="Aminoacyl-histidine dipeptidase PepD"/>
    <property type="match status" value="1"/>
</dbReference>
<evidence type="ECO:0000256" key="10">
    <source>
        <dbReference type="ARBA" id="ARBA00038976"/>
    </source>
</evidence>
<dbReference type="CDD" id="cd03890">
    <property type="entry name" value="M20_pepD"/>
    <property type="match status" value="1"/>
</dbReference>
<comment type="similarity">
    <text evidence="12">Belongs to the peptidase M20C family.</text>
</comment>
<proteinExistence type="inferred from homology"/>
<evidence type="ECO:0000256" key="7">
    <source>
        <dbReference type="ARBA" id="ARBA00023049"/>
    </source>
</evidence>
<dbReference type="PRINTS" id="PR00934">
    <property type="entry name" value="XHISDIPTASE"/>
</dbReference>
<comment type="cofactor">
    <cofactor evidence="1">
        <name>Co(2+)</name>
        <dbReference type="ChEBI" id="CHEBI:48828"/>
    </cofactor>
</comment>
<evidence type="ECO:0000259" key="18">
    <source>
        <dbReference type="Pfam" id="PF07687"/>
    </source>
</evidence>
<dbReference type="EC" id="3.4.13.18" evidence="10"/>
<dbReference type="PIRSF" id="PIRSF016599">
    <property type="entry name" value="Xaa-His_dipept"/>
    <property type="match status" value="1"/>
</dbReference>
<organism evidence="19 20">
    <name type="scientific">Aureibacter tunicatorum</name>
    <dbReference type="NCBI Taxonomy" id="866807"/>
    <lineage>
        <taxon>Bacteria</taxon>
        <taxon>Pseudomonadati</taxon>
        <taxon>Bacteroidota</taxon>
        <taxon>Cytophagia</taxon>
        <taxon>Cytophagales</taxon>
        <taxon>Persicobacteraceae</taxon>
        <taxon>Aureibacter</taxon>
    </lineage>
</organism>
<dbReference type="Pfam" id="PF01546">
    <property type="entry name" value="Peptidase_M20"/>
    <property type="match status" value="1"/>
</dbReference>
<evidence type="ECO:0000256" key="15">
    <source>
        <dbReference type="ARBA" id="ARBA00076004"/>
    </source>
</evidence>
<evidence type="ECO:0000256" key="4">
    <source>
        <dbReference type="ARBA" id="ARBA00022723"/>
    </source>
</evidence>
<evidence type="ECO:0000256" key="3">
    <source>
        <dbReference type="ARBA" id="ARBA00022670"/>
    </source>
</evidence>
<dbReference type="Proteomes" id="UP001185092">
    <property type="component" value="Unassembled WGS sequence"/>
</dbReference>
<dbReference type="Gene3D" id="3.40.630.10">
    <property type="entry name" value="Zn peptidases"/>
    <property type="match status" value="2"/>
</dbReference>
<dbReference type="InterPro" id="IPR011650">
    <property type="entry name" value="Peptidase_M20_dimer"/>
</dbReference>
<keyword evidence="19" id="KW-0224">Dipeptidase</keyword>
<comment type="catalytic activity">
    <reaction evidence="9">
        <text>Hydrolysis of dipeptides, preferentially hydrophobic dipeptides including prolyl amino acids.</text>
        <dbReference type="EC" id="3.4.13.18"/>
    </reaction>
</comment>
<evidence type="ECO:0000256" key="9">
    <source>
        <dbReference type="ARBA" id="ARBA00036421"/>
    </source>
</evidence>
<evidence type="ECO:0000256" key="14">
    <source>
        <dbReference type="ARBA" id="ARBA00075285"/>
    </source>
</evidence>
<dbReference type="FunFam" id="3.40.630.10:FF:000018">
    <property type="entry name" value="Aminoacyl-histidine dipeptidase PepD"/>
    <property type="match status" value="1"/>
</dbReference>
<dbReference type="PANTHER" id="PTHR43501">
    <property type="entry name" value="CYTOSOL NON-SPECIFIC DIPEPTIDASE"/>
    <property type="match status" value="1"/>
</dbReference>
<dbReference type="GO" id="GO:0005829">
    <property type="term" value="C:cytosol"/>
    <property type="evidence" value="ECO:0007669"/>
    <property type="project" value="TreeGrafter"/>
</dbReference>
<keyword evidence="6" id="KW-0862">Zinc</keyword>
<dbReference type="InterPro" id="IPR001160">
    <property type="entry name" value="Peptidase_M20C"/>
</dbReference>
<dbReference type="RefSeq" id="WP_309938821.1">
    <property type="nucleotide sequence ID" value="NZ_AP025305.1"/>
</dbReference>
<evidence type="ECO:0000256" key="6">
    <source>
        <dbReference type="ARBA" id="ARBA00022833"/>
    </source>
</evidence>
<dbReference type="NCBIfam" id="TIGR01893">
    <property type="entry name" value="aa-his-dipept"/>
    <property type="match status" value="1"/>
</dbReference>
<comment type="cofactor">
    <cofactor evidence="2">
        <name>Zn(2+)</name>
        <dbReference type="ChEBI" id="CHEBI:29105"/>
    </cofactor>
</comment>
<dbReference type="PANTHER" id="PTHR43501:SF1">
    <property type="entry name" value="CYTOSOL NON-SPECIFIC DIPEPTIDASE"/>
    <property type="match status" value="1"/>
</dbReference>
<gene>
    <name evidence="19" type="ORF">HNQ88_002267</name>
</gene>
<evidence type="ECO:0000256" key="2">
    <source>
        <dbReference type="ARBA" id="ARBA00001947"/>
    </source>
</evidence>
<evidence type="ECO:0000256" key="12">
    <source>
        <dbReference type="ARBA" id="ARBA00061423"/>
    </source>
</evidence>
<comment type="caution">
    <text evidence="19">The sequence shown here is derived from an EMBL/GenBank/DDBJ whole genome shotgun (WGS) entry which is preliminary data.</text>
</comment>
<accession>A0AAE4BST9</accession>
<evidence type="ECO:0000256" key="17">
    <source>
        <dbReference type="ARBA" id="ARBA00078074"/>
    </source>
</evidence>